<dbReference type="Gene3D" id="3.30.479.20">
    <property type="entry name" value="Elongation factor Ts, dimerisation domain"/>
    <property type="match status" value="2"/>
</dbReference>
<reference evidence="10 11" key="1">
    <citation type="submission" date="2019-05" db="EMBL/GenBank/DDBJ databases">
        <authorList>
            <person name="Lee S.D."/>
        </authorList>
    </citation>
    <scope>NUCLEOTIDE SEQUENCE [LARGE SCALE GENOMIC DNA]</scope>
    <source>
        <strain evidence="10 11">C5-26</strain>
    </source>
</reference>
<protein>
    <recommendedName>
        <fullName evidence="2 6">Elongation factor Ts</fullName>
        <shortName evidence="6">EF-Ts</shortName>
    </recommendedName>
</protein>
<accession>A0A563DZ85</accession>
<dbReference type="Pfam" id="PF00889">
    <property type="entry name" value="EF_TS"/>
    <property type="match status" value="1"/>
</dbReference>
<feature type="domain" description="Translation elongation factor EFTs/EF1B dimerisation" evidence="9">
    <location>
        <begin position="71"/>
        <end position="274"/>
    </location>
</feature>
<dbReference type="PANTHER" id="PTHR11741:SF0">
    <property type="entry name" value="ELONGATION FACTOR TS, MITOCHONDRIAL"/>
    <property type="match status" value="1"/>
</dbReference>
<dbReference type="HAMAP" id="MF_00050">
    <property type="entry name" value="EF_Ts"/>
    <property type="match status" value="1"/>
</dbReference>
<proteinExistence type="inferred from homology"/>
<dbReference type="GO" id="GO:0003746">
    <property type="term" value="F:translation elongation factor activity"/>
    <property type="evidence" value="ECO:0007669"/>
    <property type="project" value="UniProtKB-UniRule"/>
</dbReference>
<evidence type="ECO:0000256" key="4">
    <source>
        <dbReference type="ARBA" id="ARBA00022917"/>
    </source>
</evidence>
<dbReference type="SUPFAM" id="SSF46934">
    <property type="entry name" value="UBA-like"/>
    <property type="match status" value="1"/>
</dbReference>
<sequence>MANYTAADIKELRAKTGAGMLDVKKALDETDGDQTKAAEVLRVKGQKGVTKREGRSASNGLVVAKVEPGVGTLIEINCETDFVAKGDPFVALAQQVLEQAATVKATDAEQLLSSDLDGKTVQEVIDEANATIGEKIVLKRVARLEGETVVSYLHKTSPDLPAQIGVLVSVKGGDEQVARDVAMHVAAFSPTVLSRDEIDPETVANERRVAEATAKEEGKPEQAMPKIIEGRVNAYFKDNALLDQPFAKDPKKSVAKVAEEAGASVTGFARFKVGV</sequence>
<evidence type="ECO:0000256" key="2">
    <source>
        <dbReference type="ARBA" id="ARBA00016956"/>
    </source>
</evidence>
<dbReference type="Gene3D" id="1.10.286.20">
    <property type="match status" value="1"/>
</dbReference>
<evidence type="ECO:0000256" key="5">
    <source>
        <dbReference type="ARBA" id="ARBA00025453"/>
    </source>
</evidence>
<dbReference type="FunFam" id="1.10.286.20:FF:000001">
    <property type="entry name" value="Elongation factor Ts"/>
    <property type="match status" value="1"/>
</dbReference>
<dbReference type="InterPro" id="IPR036402">
    <property type="entry name" value="EF-Ts_dimer_sf"/>
</dbReference>
<dbReference type="CDD" id="cd14275">
    <property type="entry name" value="UBA_EF-Ts"/>
    <property type="match status" value="1"/>
</dbReference>
<name>A0A563DZ85_9MICO</name>
<evidence type="ECO:0000256" key="3">
    <source>
        <dbReference type="ARBA" id="ARBA00022768"/>
    </source>
</evidence>
<dbReference type="EMBL" id="VCQV01000018">
    <property type="protein sequence ID" value="TWP35547.1"/>
    <property type="molecule type" value="Genomic_DNA"/>
</dbReference>
<evidence type="ECO:0000256" key="1">
    <source>
        <dbReference type="ARBA" id="ARBA00005532"/>
    </source>
</evidence>
<gene>
    <name evidence="6" type="primary">tsf</name>
    <name evidence="10" type="ORF">FGL98_13255</name>
</gene>
<dbReference type="InterPro" id="IPR009060">
    <property type="entry name" value="UBA-like_sf"/>
</dbReference>
<keyword evidence="6" id="KW-0963">Cytoplasm</keyword>
<dbReference type="PROSITE" id="PS01126">
    <property type="entry name" value="EF_TS_1"/>
    <property type="match status" value="1"/>
</dbReference>
<dbReference type="InterPro" id="IPR001816">
    <property type="entry name" value="Transl_elong_EFTs/EF1B"/>
</dbReference>
<dbReference type="InterPro" id="IPR014039">
    <property type="entry name" value="Transl_elong_EFTs/EF1B_dimer"/>
</dbReference>
<evidence type="ECO:0000256" key="7">
    <source>
        <dbReference type="RuleBase" id="RU000642"/>
    </source>
</evidence>
<organism evidence="10 11">
    <name type="scientific">Leekyejoonella antrihumi</name>
    <dbReference type="NCBI Taxonomy" id="1660198"/>
    <lineage>
        <taxon>Bacteria</taxon>
        <taxon>Bacillati</taxon>
        <taxon>Actinomycetota</taxon>
        <taxon>Actinomycetes</taxon>
        <taxon>Micrococcales</taxon>
        <taxon>Dermacoccaceae</taxon>
        <taxon>Leekyejoonella</taxon>
    </lineage>
</organism>
<dbReference type="PANTHER" id="PTHR11741">
    <property type="entry name" value="ELONGATION FACTOR TS"/>
    <property type="match status" value="1"/>
</dbReference>
<dbReference type="FunFam" id="1.10.8.10:FF:000001">
    <property type="entry name" value="Elongation factor Ts"/>
    <property type="match status" value="1"/>
</dbReference>
<feature type="region of interest" description="Involved in Mg(2+) ion dislocation from EF-Tu" evidence="6">
    <location>
        <begin position="80"/>
        <end position="83"/>
    </location>
</feature>
<dbReference type="OrthoDB" id="9808348at2"/>
<keyword evidence="4 6" id="KW-0648">Protein biosynthesis</keyword>
<dbReference type="Proteomes" id="UP000320244">
    <property type="component" value="Unassembled WGS sequence"/>
</dbReference>
<dbReference type="NCBIfam" id="TIGR00116">
    <property type="entry name" value="tsf"/>
    <property type="match status" value="1"/>
</dbReference>
<evidence type="ECO:0000256" key="6">
    <source>
        <dbReference type="HAMAP-Rule" id="MF_00050"/>
    </source>
</evidence>
<dbReference type="RefSeq" id="WP_146317253.1">
    <property type="nucleotide sequence ID" value="NZ_VCQV01000018.1"/>
</dbReference>
<keyword evidence="3 6" id="KW-0251">Elongation factor</keyword>
<dbReference type="Gene3D" id="1.10.8.10">
    <property type="entry name" value="DNA helicase RuvA subunit, C-terminal domain"/>
    <property type="match status" value="1"/>
</dbReference>
<comment type="function">
    <text evidence="5 6 7">Associates with the EF-Tu.GDP complex and induces the exchange of GDP to GTP. It remains bound to the aminoacyl-tRNA.EF-Tu.GTP complex up to the GTP hydrolysis stage on the ribosome.</text>
</comment>
<keyword evidence="11" id="KW-1185">Reference proteome</keyword>
<dbReference type="SUPFAM" id="SSF54713">
    <property type="entry name" value="Elongation factor Ts (EF-Ts), dimerisation domain"/>
    <property type="match status" value="1"/>
</dbReference>
<dbReference type="AlphaFoldDB" id="A0A563DZ85"/>
<evidence type="ECO:0000256" key="8">
    <source>
        <dbReference type="RuleBase" id="RU000643"/>
    </source>
</evidence>
<evidence type="ECO:0000313" key="11">
    <source>
        <dbReference type="Proteomes" id="UP000320244"/>
    </source>
</evidence>
<evidence type="ECO:0000259" key="9">
    <source>
        <dbReference type="Pfam" id="PF00889"/>
    </source>
</evidence>
<comment type="subcellular location">
    <subcellularLocation>
        <location evidence="6 8">Cytoplasm</location>
    </subcellularLocation>
</comment>
<dbReference type="GO" id="GO:0005737">
    <property type="term" value="C:cytoplasm"/>
    <property type="evidence" value="ECO:0007669"/>
    <property type="project" value="UniProtKB-SubCell"/>
</dbReference>
<dbReference type="PROSITE" id="PS01127">
    <property type="entry name" value="EF_TS_2"/>
    <property type="match status" value="1"/>
</dbReference>
<comment type="caution">
    <text evidence="10">The sequence shown here is derived from an EMBL/GenBank/DDBJ whole genome shotgun (WGS) entry which is preliminary data.</text>
</comment>
<evidence type="ECO:0000313" key="10">
    <source>
        <dbReference type="EMBL" id="TWP35547.1"/>
    </source>
</evidence>
<reference evidence="10 11" key="2">
    <citation type="submission" date="2019-08" db="EMBL/GenBank/DDBJ databases">
        <title>Jejuicoccus antrihumi gen. nov., sp. nov., a new member of the family Dermacoccaceae isolated from a cave.</title>
        <authorList>
            <person name="Schumann P."/>
            <person name="Kim I.S."/>
        </authorList>
    </citation>
    <scope>NUCLEOTIDE SEQUENCE [LARGE SCALE GENOMIC DNA]</scope>
    <source>
        <strain evidence="10 11">C5-26</strain>
    </source>
</reference>
<comment type="similarity">
    <text evidence="1 6 7">Belongs to the EF-Ts family.</text>
</comment>
<dbReference type="InterPro" id="IPR018101">
    <property type="entry name" value="Transl_elong_Ts_CS"/>
</dbReference>